<reference evidence="1 2" key="1">
    <citation type="submission" date="2019-09" db="EMBL/GenBank/DDBJ databases">
        <title>Whole-genome sequence of the purple sulfur bacterium Thiohalocapsa marina DSM 19078.</title>
        <authorList>
            <person name="Kyndt J.A."/>
            <person name="Meyer T.E."/>
        </authorList>
    </citation>
    <scope>NUCLEOTIDE SEQUENCE [LARGE SCALE GENOMIC DNA]</scope>
    <source>
        <strain evidence="1 2">DSM 19078</strain>
    </source>
</reference>
<dbReference type="EMBL" id="VWXX01000004">
    <property type="protein sequence ID" value="KAA6186698.1"/>
    <property type="molecule type" value="Genomic_DNA"/>
</dbReference>
<evidence type="ECO:0000313" key="2">
    <source>
        <dbReference type="Proteomes" id="UP000322981"/>
    </source>
</evidence>
<gene>
    <name evidence="1" type="ORF">F2Q65_04840</name>
</gene>
<accession>A0A5M8FP77</accession>
<proteinExistence type="predicted"/>
<evidence type="ECO:0000313" key="1">
    <source>
        <dbReference type="EMBL" id="KAA6186698.1"/>
    </source>
</evidence>
<dbReference type="Proteomes" id="UP000322981">
    <property type="component" value="Unassembled WGS sequence"/>
</dbReference>
<sequence>MSDSQPNLRTRFSGSIRLLPLVTVAMMTLGCASTDMSQDASQGETEQAGQTARLVRQFDLPLLASGSAPTTAARNFQAPGVRGSLTPSGDWTLRVEVTHPRLRCASYEVGLRFGTGNADCSGVNWSTPTAFTSPRPQCNNASQVHTGSGTLASSAPEIATLNCARVVVRCTGACG</sequence>
<dbReference type="OrthoDB" id="7057642at2"/>
<dbReference type="RefSeq" id="WP_150090979.1">
    <property type="nucleotide sequence ID" value="NZ_JBFUOH010000052.1"/>
</dbReference>
<keyword evidence="2" id="KW-1185">Reference proteome</keyword>
<protein>
    <submittedName>
        <fullName evidence="1">Uncharacterized protein</fullName>
    </submittedName>
</protein>
<dbReference type="AlphaFoldDB" id="A0A5M8FP77"/>
<comment type="caution">
    <text evidence="1">The sequence shown here is derived from an EMBL/GenBank/DDBJ whole genome shotgun (WGS) entry which is preliminary data.</text>
</comment>
<organism evidence="1 2">
    <name type="scientific">Thiohalocapsa marina</name>
    <dbReference type="NCBI Taxonomy" id="424902"/>
    <lineage>
        <taxon>Bacteria</taxon>
        <taxon>Pseudomonadati</taxon>
        <taxon>Pseudomonadota</taxon>
        <taxon>Gammaproteobacteria</taxon>
        <taxon>Chromatiales</taxon>
        <taxon>Chromatiaceae</taxon>
        <taxon>Thiohalocapsa</taxon>
    </lineage>
</organism>
<name>A0A5M8FP77_9GAMM</name>